<dbReference type="InterPro" id="IPR007062">
    <property type="entry name" value="PPI-2"/>
</dbReference>
<keyword evidence="4" id="KW-1185">Reference proteome</keyword>
<feature type="compositionally biased region" description="Basic and acidic residues" evidence="2">
    <location>
        <begin position="187"/>
        <end position="196"/>
    </location>
</feature>
<dbReference type="GO" id="GO:0009966">
    <property type="term" value="P:regulation of signal transduction"/>
    <property type="evidence" value="ECO:0007669"/>
    <property type="project" value="InterPro"/>
</dbReference>
<comment type="caution">
    <text evidence="3">The sequence shown here is derived from an EMBL/GenBank/DDBJ whole genome shotgun (WGS) entry which is preliminary data.</text>
</comment>
<evidence type="ECO:0000313" key="3">
    <source>
        <dbReference type="EMBL" id="KAA0183424.1"/>
    </source>
</evidence>
<feature type="compositionally biased region" description="Low complexity" evidence="2">
    <location>
        <begin position="154"/>
        <end position="165"/>
    </location>
</feature>
<dbReference type="AlphaFoldDB" id="A0A8E0VCE5"/>
<name>A0A8E0VCE5_9TREM</name>
<dbReference type="GO" id="GO:0004864">
    <property type="term" value="F:protein phosphatase inhibitor activity"/>
    <property type="evidence" value="ECO:0007669"/>
    <property type="project" value="InterPro"/>
</dbReference>
<dbReference type="PANTHER" id="PTHR12398">
    <property type="entry name" value="PROTEIN PHOSPHATASE INHIBITOR"/>
    <property type="match status" value="1"/>
</dbReference>
<organism evidence="3 4">
    <name type="scientific">Fasciolopsis buskii</name>
    <dbReference type="NCBI Taxonomy" id="27845"/>
    <lineage>
        <taxon>Eukaryota</taxon>
        <taxon>Metazoa</taxon>
        <taxon>Spiralia</taxon>
        <taxon>Lophotrochozoa</taxon>
        <taxon>Platyhelminthes</taxon>
        <taxon>Trematoda</taxon>
        <taxon>Digenea</taxon>
        <taxon>Plagiorchiida</taxon>
        <taxon>Echinostomata</taxon>
        <taxon>Echinostomatoidea</taxon>
        <taxon>Fasciolidae</taxon>
        <taxon>Fasciolopsis</taxon>
    </lineage>
</organism>
<protein>
    <submittedName>
        <fullName evidence="3">Phosphatase inhibitor</fullName>
    </submittedName>
</protein>
<dbReference type="EMBL" id="LUCM01011806">
    <property type="protein sequence ID" value="KAA0183424.1"/>
    <property type="molecule type" value="Genomic_DNA"/>
</dbReference>
<comment type="similarity">
    <text evidence="1">Belongs to the protein phosphatase inhibitor 2 family.</text>
</comment>
<evidence type="ECO:0000256" key="2">
    <source>
        <dbReference type="SAM" id="MobiDB-lite"/>
    </source>
</evidence>
<reference evidence="3" key="1">
    <citation type="submission" date="2019-05" db="EMBL/GenBank/DDBJ databases">
        <title>Annotation for the trematode Fasciolopsis buski.</title>
        <authorList>
            <person name="Choi Y.-J."/>
        </authorList>
    </citation>
    <scope>NUCLEOTIDE SEQUENCE</scope>
    <source>
        <strain evidence="3">HT</strain>
        <tissue evidence="3">Whole worm</tissue>
    </source>
</reference>
<evidence type="ECO:0000313" key="4">
    <source>
        <dbReference type="Proteomes" id="UP000728185"/>
    </source>
</evidence>
<evidence type="ECO:0000256" key="1">
    <source>
        <dbReference type="ARBA" id="ARBA00005472"/>
    </source>
</evidence>
<dbReference type="Proteomes" id="UP000728185">
    <property type="component" value="Unassembled WGS sequence"/>
</dbReference>
<dbReference type="Gene3D" id="6.10.250.1050">
    <property type="match status" value="2"/>
</dbReference>
<proteinExistence type="inferred from homology"/>
<gene>
    <name evidence="3" type="ORF">FBUS_08916</name>
</gene>
<dbReference type="OrthoDB" id="551302at2759"/>
<dbReference type="Pfam" id="PF04979">
    <property type="entry name" value="IPP-2"/>
    <property type="match status" value="1"/>
</dbReference>
<dbReference type="PANTHER" id="PTHR12398:SF20">
    <property type="entry name" value="PROTEIN PHOSPHATASE 1 REGULATORY INHIBITOR SUBUNIT 2"/>
    <property type="match status" value="1"/>
</dbReference>
<feature type="compositionally biased region" description="Low complexity" evidence="2">
    <location>
        <begin position="177"/>
        <end position="186"/>
    </location>
</feature>
<accession>A0A8E0VCE5</accession>
<sequence>MSERKQSDNVTPPKSILKPPRQKPKQKSFQWDEVNIMATYHPADKTYGHMKIEEPKTPYVYENKEGGVSTAYGASFTAEDLAARLAAAVEDKDEEPRAIRELELLDTAEAAHQKAFREKRRAHYNEFLAAKMAREKLQNAEDTDEDEELDKAAAEAARNARINAEMSRAARLAQNESSSNRPPSNSSRDKSPGRRS</sequence>
<feature type="region of interest" description="Disordered" evidence="2">
    <location>
        <begin position="1"/>
        <end position="28"/>
    </location>
</feature>
<feature type="region of interest" description="Disordered" evidence="2">
    <location>
        <begin position="136"/>
        <end position="196"/>
    </location>
</feature>